<keyword evidence="2" id="KW-1185">Reference proteome</keyword>
<evidence type="ECO:0000313" key="1">
    <source>
        <dbReference type="EMBL" id="MFC3934795.1"/>
    </source>
</evidence>
<organism evidence="1 2">
    <name type="scientific">Acidovorax facilis</name>
    <dbReference type="NCBI Taxonomy" id="12917"/>
    <lineage>
        <taxon>Bacteria</taxon>
        <taxon>Pseudomonadati</taxon>
        <taxon>Pseudomonadota</taxon>
        <taxon>Betaproteobacteria</taxon>
        <taxon>Burkholderiales</taxon>
        <taxon>Comamonadaceae</taxon>
        <taxon>Acidovorax</taxon>
    </lineage>
</organism>
<gene>
    <name evidence="1" type="ORF">ACFOW3_09160</name>
</gene>
<comment type="caution">
    <text evidence="1">The sequence shown here is derived from an EMBL/GenBank/DDBJ whole genome shotgun (WGS) entry which is preliminary data.</text>
</comment>
<reference evidence="2" key="1">
    <citation type="journal article" date="2019" name="Int. J. Syst. Evol. Microbiol.">
        <title>The Global Catalogue of Microorganisms (GCM) 10K type strain sequencing project: providing services to taxonomists for standard genome sequencing and annotation.</title>
        <authorList>
            <consortium name="The Broad Institute Genomics Platform"/>
            <consortium name="The Broad Institute Genome Sequencing Center for Infectious Disease"/>
            <person name="Wu L."/>
            <person name="Ma J."/>
        </authorList>
    </citation>
    <scope>NUCLEOTIDE SEQUENCE [LARGE SCALE GENOMIC DNA]</scope>
    <source>
        <strain evidence="2">CCUG 2113</strain>
    </source>
</reference>
<dbReference type="EMBL" id="JBHSAJ010000024">
    <property type="protein sequence ID" value="MFC3934795.1"/>
    <property type="molecule type" value="Genomic_DNA"/>
</dbReference>
<sequence>MTTRTTPLSWAQHLTGAAAGAAAHPPTLTLAEAERVQRHRDQLMAALRAQDRVALICAKQHVLEAAFCPRNDANPVGAQDSPAVRRALRDLSWRMAALILPRTAGH</sequence>
<accession>A0ABV8D9U2</accession>
<name>A0ABV8D9U2_9BURK</name>
<evidence type="ECO:0000313" key="2">
    <source>
        <dbReference type="Proteomes" id="UP001595693"/>
    </source>
</evidence>
<dbReference type="Proteomes" id="UP001595693">
    <property type="component" value="Unassembled WGS sequence"/>
</dbReference>
<proteinExistence type="predicted"/>
<dbReference type="RefSeq" id="WP_238385632.1">
    <property type="nucleotide sequence ID" value="NZ_JBHSAJ010000024.1"/>
</dbReference>
<protein>
    <recommendedName>
        <fullName evidence="3">Chorismate mutase</fullName>
    </recommendedName>
</protein>
<evidence type="ECO:0008006" key="3">
    <source>
        <dbReference type="Google" id="ProtNLM"/>
    </source>
</evidence>